<accession>F6GQ86</accession>
<evidence type="ECO:0000313" key="1">
    <source>
        <dbReference type="EMBL" id="AEF97706.1"/>
    </source>
</evidence>
<dbReference type="GeneID" id="40524631"/>
<name>F6GQ86_9VIRU</name>
<dbReference type="Proteomes" id="UP000243430">
    <property type="component" value="Segment"/>
</dbReference>
<organism evidence="1 2">
    <name type="scientific">white sturgeon herpesvirus 2</name>
    <dbReference type="NCBI Taxonomy" id="320884"/>
    <lineage>
        <taxon>Viruses</taxon>
        <taxon>Duplodnaviria</taxon>
        <taxon>Heunggongvirae</taxon>
        <taxon>Peploviricota</taxon>
        <taxon>Herviviricetes</taxon>
        <taxon>Herpesvirales</taxon>
        <taxon>Alloherpesviridae</taxon>
        <taxon>Ictavirus</taxon>
        <taxon>Ictavirus acipenseridallo2</taxon>
    </lineage>
</organism>
<evidence type="ECO:0000313" key="2">
    <source>
        <dbReference type="Proteomes" id="UP000243430"/>
    </source>
</evidence>
<dbReference type="KEGG" id="vg:40524631"/>
<keyword evidence="2" id="KW-1185">Reference proteome</keyword>
<sequence>MMDKFWWLKFPLDDLKLLMINSTNWTKDLKKLALKNVCELSRCKTPVSMMDSKTILQDYKIVMTDCCLSTIGPKYETRWFPFWKSIAAVLDKHHINASMLFFGKTGLKKPNIFFLPALSPITAHTIEKISFDWSLCKK</sequence>
<protein>
    <submittedName>
        <fullName evidence="1">ORF48</fullName>
    </submittedName>
</protein>
<reference evidence="1 2" key="2">
    <citation type="journal article" date="2011" name="Arch. Virol.">
        <title>Partial genome characterization of acipenserid herpesvirus 2: taxonomical proposal for the demarcation of three subfamilies in Alloherpesviridae.</title>
        <authorList>
            <person name="Doszpoly A."/>
            <person name="Somogyi V."/>
            <person name="Lapatra S.E."/>
            <person name="Benko M."/>
        </authorList>
    </citation>
    <scope>NUCLEOTIDE SEQUENCE [LARGE SCALE GENOMIC DNA]</scope>
    <source>
        <strain evidence="2">SRWSHV (Snake River White Sturgeon Herpesvirus)</strain>
    </source>
</reference>
<proteinExistence type="predicted"/>
<reference evidence="1 2" key="1">
    <citation type="journal article" date="2008" name="Arch. Virol.">
        <title>Molecular confirmation of a new herpesvirus from catfish (Ameiurus melas) by testing the performance of a novel PCR method, designed to target the DNA polymerase gene of alloherpesviruses.</title>
        <authorList>
            <person name="Doszpoly A."/>
            <person name="Kovacs E.R."/>
            <person name="Bovo G."/>
            <person name="LaPatra S.E."/>
            <person name="Harrach B."/>
            <person name="Benko M."/>
        </authorList>
    </citation>
    <scope>NUCLEOTIDE SEQUENCE [LARGE SCALE GENOMIC DNA]</scope>
    <source>
        <strain evidence="2">SRWSHV (Snake River White Sturgeon Herpesvirus)</strain>
    </source>
</reference>
<dbReference type="EMBL" id="FJ815289">
    <property type="protein sequence ID" value="AEF97706.1"/>
    <property type="molecule type" value="Genomic_DNA"/>
</dbReference>
<dbReference type="RefSeq" id="YP_009664588.1">
    <property type="nucleotide sequence ID" value="NC_043042.1"/>
</dbReference>
<reference evidence="1 2" key="3">
    <citation type="journal article" date="2011" name="Intervirology">
        <title>Comparative analysis of a conserved gene block from the genome of the members of the genus ictalurivirus.</title>
        <authorList>
            <person name="Doszpoly A."/>
            <person name="Benko M."/>
            <person name="Bovo G."/>
            <person name="Lapatra S.E."/>
            <person name="Harrach B."/>
        </authorList>
    </citation>
    <scope>NUCLEOTIDE SEQUENCE [LARGE SCALE GENOMIC DNA]</scope>
    <source>
        <strain evidence="2">SRWSHV (Snake River White Sturgeon Herpesvirus)</strain>
    </source>
</reference>